<accession>A0AAE4Y9P5</accession>
<comment type="cofactor">
    <cofactor evidence="1">
        <name>Zn(2+)</name>
        <dbReference type="ChEBI" id="CHEBI:29105"/>
    </cofactor>
</comment>
<dbReference type="SUPFAM" id="SSF53720">
    <property type="entry name" value="ALDH-like"/>
    <property type="match status" value="1"/>
</dbReference>
<dbReference type="InterPro" id="IPR016161">
    <property type="entry name" value="Ald_DH/histidinol_DH"/>
</dbReference>
<sequence>MVQRIIWATLDAQGRKALLARSETDLSGFFDKVRPIIAAVKAEGDAALLRFAREIDGAPVSNLMASEAEFDQAFATLDPALTQTIGKAIENVRAFHEDQRPGPMSLREITPGAWAGDRFTPIRSVALYVPRGKGSFPSVTMMTSVPAVLAGVKDIAIFTPPTPDGGVDAATLVAARLAGVAKVYKCGGAQAVAAAAYGTETISKALKIVGPGSPWVVAAKRLLSDQIDTGLPAGPSECIIFADGTLPGRLAALDLLIEAEHGPDSSAWLVTHSPQTAQEAEAALPALIEALPEPRRSFVTQVLNGRGGILLTPDLATSYAFINDYAPEHLEILSASPFDHLGEITEAAEILLGAHTPVTLANFCLGPNNVLPTSGGARTHGPLSVTDFLKRTSVGYVTAKGWPNLAPMAEALADYEGFPSHARAVRDR</sequence>
<dbReference type="InterPro" id="IPR003314">
    <property type="entry name" value="Mu-type_HTH"/>
</dbReference>
<evidence type="ECO:0000256" key="6">
    <source>
        <dbReference type="ARBA" id="ARBA00072814"/>
    </source>
</evidence>
<dbReference type="AlphaFoldDB" id="A0AAE4Y9P5"/>
<dbReference type="PIRSF" id="PIRSF000099">
    <property type="entry name" value="Histidinol_dh"/>
    <property type="match status" value="1"/>
</dbReference>
<keyword evidence="3" id="KW-0479">Metal-binding</keyword>
<dbReference type="GO" id="GO:0004399">
    <property type="term" value="F:histidinol dehydrogenase activity"/>
    <property type="evidence" value="ECO:0007669"/>
    <property type="project" value="InterPro"/>
</dbReference>
<comment type="caution">
    <text evidence="11">The sequence shown here is derived from an EMBL/GenBank/DDBJ whole genome shotgun (WGS) entry which is preliminary data.</text>
</comment>
<dbReference type="Gene3D" id="1.20.5.1300">
    <property type="match status" value="1"/>
</dbReference>
<feature type="domain" description="HTH Mu-type" evidence="10">
    <location>
        <begin position="403"/>
        <end position="428"/>
    </location>
</feature>
<dbReference type="InterPro" id="IPR022695">
    <property type="entry name" value="Histidinol_DH_monofunct"/>
</dbReference>
<evidence type="ECO:0000256" key="3">
    <source>
        <dbReference type="ARBA" id="ARBA00022723"/>
    </source>
</evidence>
<dbReference type="Proteomes" id="UP001193501">
    <property type="component" value="Unassembled WGS sequence"/>
</dbReference>
<evidence type="ECO:0000256" key="5">
    <source>
        <dbReference type="ARBA" id="ARBA00023002"/>
    </source>
</evidence>
<dbReference type="Pfam" id="PF00815">
    <property type="entry name" value="Histidinol_dh"/>
    <property type="match status" value="1"/>
</dbReference>
<dbReference type="GO" id="GO:0003677">
    <property type="term" value="F:DNA binding"/>
    <property type="evidence" value="ECO:0007669"/>
    <property type="project" value="InterPro"/>
</dbReference>
<evidence type="ECO:0000256" key="8">
    <source>
        <dbReference type="PIRSR" id="PIRSR000099-1"/>
    </source>
</evidence>
<dbReference type="Gene3D" id="3.40.50.1980">
    <property type="entry name" value="Nitrogenase molybdenum iron protein domain"/>
    <property type="match status" value="2"/>
</dbReference>
<dbReference type="InterPro" id="IPR012131">
    <property type="entry name" value="Hstdl_DH"/>
</dbReference>
<feature type="active site" description="Proton acceptor" evidence="8">
    <location>
        <position position="328"/>
    </location>
</feature>
<dbReference type="RefSeq" id="WP_168775419.1">
    <property type="nucleotide sequence ID" value="NZ_JAABNR010000012.1"/>
</dbReference>
<dbReference type="FunFam" id="3.40.50.1980:FF:000001">
    <property type="entry name" value="Histidinol dehydrogenase"/>
    <property type="match status" value="1"/>
</dbReference>
<keyword evidence="12" id="KW-1185">Reference proteome</keyword>
<comment type="similarity">
    <text evidence="2 7 9">Belongs to the histidinol dehydrogenase family.</text>
</comment>
<organism evidence="11 12">
    <name type="scientific">Stagnihabitans tardus</name>
    <dbReference type="NCBI Taxonomy" id="2699202"/>
    <lineage>
        <taxon>Bacteria</taxon>
        <taxon>Pseudomonadati</taxon>
        <taxon>Pseudomonadota</taxon>
        <taxon>Alphaproteobacteria</taxon>
        <taxon>Rhodobacterales</taxon>
        <taxon>Paracoccaceae</taxon>
        <taxon>Stagnihabitans</taxon>
    </lineage>
</organism>
<dbReference type="GO" id="GO:0000105">
    <property type="term" value="P:L-histidine biosynthetic process"/>
    <property type="evidence" value="ECO:0007669"/>
    <property type="project" value="InterPro"/>
</dbReference>
<evidence type="ECO:0000256" key="1">
    <source>
        <dbReference type="ARBA" id="ARBA00001947"/>
    </source>
</evidence>
<evidence type="ECO:0000313" key="11">
    <source>
        <dbReference type="EMBL" id="NBZ88602.1"/>
    </source>
</evidence>
<dbReference type="NCBIfam" id="TIGR00069">
    <property type="entry name" value="hisD"/>
    <property type="match status" value="1"/>
</dbReference>
<dbReference type="CDD" id="cd06572">
    <property type="entry name" value="Histidinol_dh"/>
    <property type="match status" value="1"/>
</dbReference>
<evidence type="ECO:0000256" key="9">
    <source>
        <dbReference type="RuleBase" id="RU004175"/>
    </source>
</evidence>
<dbReference type="GO" id="GO:0051287">
    <property type="term" value="F:NAD binding"/>
    <property type="evidence" value="ECO:0007669"/>
    <property type="project" value="InterPro"/>
</dbReference>
<evidence type="ECO:0000256" key="4">
    <source>
        <dbReference type="ARBA" id="ARBA00022833"/>
    </source>
</evidence>
<gene>
    <name evidence="11" type="primary">hisD</name>
    <name evidence="11" type="ORF">GV832_13490</name>
</gene>
<evidence type="ECO:0000259" key="10">
    <source>
        <dbReference type="PROSITE" id="PS51702"/>
    </source>
</evidence>
<dbReference type="GO" id="GO:0005829">
    <property type="term" value="C:cytosol"/>
    <property type="evidence" value="ECO:0007669"/>
    <property type="project" value="TreeGrafter"/>
</dbReference>
<evidence type="ECO:0000313" key="12">
    <source>
        <dbReference type="Proteomes" id="UP001193501"/>
    </source>
</evidence>
<keyword evidence="4" id="KW-0862">Zinc</keyword>
<feature type="active site" description="Proton acceptor" evidence="8">
    <location>
        <position position="329"/>
    </location>
</feature>
<dbReference type="PROSITE" id="PS51702">
    <property type="entry name" value="HTH_MU"/>
    <property type="match status" value="1"/>
</dbReference>
<name>A0AAE4Y9P5_9RHOB</name>
<dbReference type="PANTHER" id="PTHR21256">
    <property type="entry name" value="HISTIDINOL DEHYDROGENASE HDH"/>
    <property type="match status" value="1"/>
</dbReference>
<dbReference type="PANTHER" id="PTHR21256:SF2">
    <property type="entry name" value="HISTIDINE BIOSYNTHESIS TRIFUNCTIONAL PROTEIN"/>
    <property type="match status" value="1"/>
</dbReference>
<dbReference type="PRINTS" id="PR00083">
    <property type="entry name" value="HOLDHDRGNASE"/>
</dbReference>
<evidence type="ECO:0000256" key="2">
    <source>
        <dbReference type="ARBA" id="ARBA00010178"/>
    </source>
</evidence>
<reference evidence="11" key="1">
    <citation type="submission" date="2020-01" db="EMBL/GenBank/DDBJ databases">
        <authorList>
            <person name="Chen W.-M."/>
        </authorList>
    </citation>
    <scope>NUCLEOTIDE SEQUENCE</scope>
    <source>
        <strain evidence="11">CYK-10</strain>
    </source>
</reference>
<dbReference type="GO" id="GO:0046872">
    <property type="term" value="F:metal ion binding"/>
    <property type="evidence" value="ECO:0007669"/>
    <property type="project" value="UniProtKB-KW"/>
</dbReference>
<dbReference type="EMBL" id="JAABNR010000012">
    <property type="protein sequence ID" value="NBZ88602.1"/>
    <property type="molecule type" value="Genomic_DNA"/>
</dbReference>
<protein>
    <recommendedName>
        <fullName evidence="6">Histidinol dehydrogenase homolog</fullName>
    </recommendedName>
</protein>
<evidence type="ECO:0000256" key="7">
    <source>
        <dbReference type="PIRNR" id="PIRNR000099"/>
    </source>
</evidence>
<keyword evidence="5 7" id="KW-0560">Oxidoreductase</keyword>
<proteinExistence type="inferred from homology"/>